<dbReference type="PANTHER" id="PTHR34580">
    <property type="match status" value="1"/>
</dbReference>
<keyword evidence="5" id="KW-1185">Reference proteome</keyword>
<dbReference type="PANTHER" id="PTHR34580:SF3">
    <property type="entry name" value="PROTEIN PAFB"/>
    <property type="match status" value="1"/>
</dbReference>
<dbReference type="PIRSF" id="PIRSF015558">
    <property type="entry name" value="Txn_reg_DeoR_prd"/>
    <property type="match status" value="1"/>
</dbReference>
<evidence type="ECO:0000313" key="4">
    <source>
        <dbReference type="EMBL" id="MEE2002122.1"/>
    </source>
</evidence>
<evidence type="ECO:0000259" key="1">
    <source>
        <dbReference type="Pfam" id="PF13280"/>
    </source>
</evidence>
<accession>A0ABU7J7Z6</accession>
<sequence>MSSTGGGMHKSEQQSRLRFIEFILYWEGKIQNKQLVAQFGVSRQQAWQDLQRYAERVPANLQALQQNKPYQAAANLQPTLFTPDIDHYLRWVQHPACFEQPGEAKSSNSATLQLPPRQVSAGLIRVLVQALREQQRVEVDYVSLTNPDREGRIISPHTLINTGLRWHLRGWCEKHREYRDFVLSRFRGEAELLGPAEKTGADDSAWHTEITLQLVPDRRLSPEQQAVLVHDYQMHNGQLQLTTRAALAQYLLQQMQVNVKTLDAIPEAQQLELANLHDIKPWLFS</sequence>
<dbReference type="Proteomes" id="UP001336314">
    <property type="component" value="Unassembled WGS sequence"/>
</dbReference>
<dbReference type="EMBL" id="JAUHLI010000011">
    <property type="protein sequence ID" value="MEE2002122.1"/>
    <property type="molecule type" value="Genomic_DNA"/>
</dbReference>
<dbReference type="InterPro" id="IPR016634">
    <property type="entry name" value="CapW-like"/>
</dbReference>
<evidence type="ECO:0000313" key="5">
    <source>
        <dbReference type="Proteomes" id="UP001336314"/>
    </source>
</evidence>
<dbReference type="PROSITE" id="PS52050">
    <property type="entry name" value="WYL"/>
    <property type="match status" value="1"/>
</dbReference>
<dbReference type="RefSeq" id="WP_330129198.1">
    <property type="nucleotide sequence ID" value="NZ_JAUHLI010000011.1"/>
</dbReference>
<dbReference type="InterPro" id="IPR026881">
    <property type="entry name" value="WYL_dom"/>
</dbReference>
<dbReference type="Pfam" id="PF26109">
    <property type="entry name" value="WHD_BrxR"/>
    <property type="match status" value="1"/>
</dbReference>
<dbReference type="InterPro" id="IPR051534">
    <property type="entry name" value="CBASS_pafABC_assoc_protein"/>
</dbReference>
<organism evidence="4 5">
    <name type="scientific">Alkalimonas cellulosilytica</name>
    <dbReference type="NCBI Taxonomy" id="3058395"/>
    <lineage>
        <taxon>Bacteria</taxon>
        <taxon>Pseudomonadati</taxon>
        <taxon>Pseudomonadota</taxon>
        <taxon>Gammaproteobacteria</taxon>
        <taxon>Alkalimonas</taxon>
    </lineage>
</organism>
<evidence type="ECO:0000259" key="3">
    <source>
        <dbReference type="Pfam" id="PF26109"/>
    </source>
</evidence>
<gene>
    <name evidence="4" type="ORF">QWY20_11725</name>
</gene>
<feature type="domain" description="DNA-binding transcriptional repressor CapW winged helix-turn-helix" evidence="3">
    <location>
        <begin position="12"/>
        <end position="93"/>
    </location>
</feature>
<protein>
    <submittedName>
        <fullName evidence="4">WYL domain-containing protein</fullName>
    </submittedName>
</protein>
<evidence type="ECO:0000259" key="2">
    <source>
        <dbReference type="Pfam" id="PF26107"/>
    </source>
</evidence>
<feature type="domain" description="WYL" evidence="1">
    <location>
        <begin position="124"/>
        <end position="187"/>
    </location>
</feature>
<dbReference type="Pfam" id="PF26107">
    <property type="entry name" value="BrxR_CTD"/>
    <property type="match status" value="1"/>
</dbReference>
<comment type="caution">
    <text evidence="4">The sequence shown here is derived from an EMBL/GenBank/DDBJ whole genome shotgun (WGS) entry which is preliminary data.</text>
</comment>
<dbReference type="InterPro" id="IPR059020">
    <property type="entry name" value="CapW_CTD"/>
</dbReference>
<dbReference type="InterPro" id="IPR059019">
    <property type="entry name" value="WHD_CapW"/>
</dbReference>
<reference evidence="4 5" key="1">
    <citation type="submission" date="2023-07" db="EMBL/GenBank/DDBJ databases">
        <title>Alkalimonas sp., MEB108 novel, alkaliphilic bacterium isolated from Lonar Lake, India.</title>
        <authorList>
            <person name="Joshi A."/>
            <person name="Thite S."/>
        </authorList>
    </citation>
    <scope>NUCLEOTIDE SEQUENCE [LARGE SCALE GENOMIC DNA]</scope>
    <source>
        <strain evidence="4 5">MEB108</strain>
    </source>
</reference>
<dbReference type="Pfam" id="PF13280">
    <property type="entry name" value="WYL"/>
    <property type="match status" value="1"/>
</dbReference>
<name>A0ABU7J7Z6_9GAMM</name>
<feature type="domain" description="DNA-binding transcriptional repressor CapW C-terminal dimerisation" evidence="2">
    <location>
        <begin position="210"/>
        <end position="279"/>
    </location>
</feature>
<proteinExistence type="predicted"/>